<evidence type="ECO:0000313" key="3">
    <source>
        <dbReference type="EMBL" id="MBD3323940.1"/>
    </source>
</evidence>
<gene>
    <name evidence="3" type="ORF">GF339_05110</name>
</gene>
<dbReference type="AlphaFoldDB" id="A0A9D5Q4V3"/>
<evidence type="ECO:0000259" key="2">
    <source>
        <dbReference type="Pfam" id="PF13439"/>
    </source>
</evidence>
<dbReference type="InterPro" id="IPR028098">
    <property type="entry name" value="Glyco_trans_4-like_N"/>
</dbReference>
<feature type="domain" description="Glycosyl transferase family 1" evidence="1">
    <location>
        <begin position="201"/>
        <end position="367"/>
    </location>
</feature>
<reference evidence="3" key="1">
    <citation type="submission" date="2019-11" db="EMBL/GenBank/DDBJ databases">
        <title>Microbial mats filling the niche in hypersaline microbial mats.</title>
        <authorList>
            <person name="Wong H.L."/>
            <person name="Macleod F.I."/>
            <person name="White R.A. III"/>
            <person name="Burns B.P."/>
        </authorList>
    </citation>
    <scope>NUCLEOTIDE SEQUENCE</scope>
    <source>
        <strain evidence="3">Rbin_158</strain>
    </source>
</reference>
<evidence type="ECO:0000313" key="4">
    <source>
        <dbReference type="Proteomes" id="UP000649604"/>
    </source>
</evidence>
<evidence type="ECO:0000259" key="1">
    <source>
        <dbReference type="Pfam" id="PF00534"/>
    </source>
</evidence>
<protein>
    <submittedName>
        <fullName evidence="3">Glycosyltransferase</fullName>
    </submittedName>
</protein>
<proteinExistence type="predicted"/>
<dbReference type="PANTHER" id="PTHR12526">
    <property type="entry name" value="GLYCOSYLTRANSFERASE"/>
    <property type="match status" value="1"/>
</dbReference>
<accession>A0A9D5Q4V3</accession>
<dbReference type="CDD" id="cd03808">
    <property type="entry name" value="GT4_CapM-like"/>
    <property type="match status" value="1"/>
</dbReference>
<feature type="domain" description="Glycosyltransferase subfamily 4-like N-terminal" evidence="2">
    <location>
        <begin position="14"/>
        <end position="184"/>
    </location>
</feature>
<dbReference type="SUPFAM" id="SSF53756">
    <property type="entry name" value="UDP-Glycosyltransferase/glycogen phosphorylase"/>
    <property type="match status" value="1"/>
</dbReference>
<dbReference type="InterPro" id="IPR001296">
    <property type="entry name" value="Glyco_trans_1"/>
</dbReference>
<dbReference type="Pfam" id="PF13439">
    <property type="entry name" value="Glyco_transf_4"/>
    <property type="match status" value="1"/>
</dbReference>
<organism evidence="3 4">
    <name type="scientific">candidate division KSB3 bacterium</name>
    <dbReference type="NCBI Taxonomy" id="2044937"/>
    <lineage>
        <taxon>Bacteria</taxon>
        <taxon>candidate division KSB3</taxon>
    </lineage>
</organism>
<dbReference type="Gene3D" id="3.40.50.2000">
    <property type="entry name" value="Glycogen Phosphorylase B"/>
    <property type="match status" value="2"/>
</dbReference>
<comment type="caution">
    <text evidence="3">The sequence shown here is derived from an EMBL/GenBank/DDBJ whole genome shotgun (WGS) entry which is preliminary data.</text>
</comment>
<name>A0A9D5Q4V3_9BACT</name>
<sequence>MIKVCHIITKLELGGAQQNTLYTVQHLDRNRFIPLLMTGSEGLLIDEARQYPDVRTYFLPQLLREIRPHHDLAAFRALRRRLYREQHTDPATPLIVHTHSSKAGILGRWAAKSAGVPIILHSIHGFGFHPYQPRPKRWLFIIAEWLTAKITSHFIAVSSANITTGTRLGLFSPSRVSLIRSGIEIPRFQLNHSGKNIERHRELIRKKLDIPSQKRIIGMIACLKPQKAPLDFVRVMKRVSQIRPEAHAIMVGDGELRPQVERLIAQENLKQAISLLGWRTDIPDLLHGCEMLVLTSRWEGLPRVCPQAMAAGLPIVATNVDGIPEAVHDGVNGFLRSPGDVPGIADKIIYLLAHPDIAQRMGQEGQRRVGEFDINRMVTQQEHLYQSLVQMHNN</sequence>
<dbReference type="PANTHER" id="PTHR12526:SF630">
    <property type="entry name" value="GLYCOSYLTRANSFERASE"/>
    <property type="match status" value="1"/>
</dbReference>
<dbReference type="GO" id="GO:0016757">
    <property type="term" value="F:glycosyltransferase activity"/>
    <property type="evidence" value="ECO:0007669"/>
    <property type="project" value="InterPro"/>
</dbReference>
<dbReference type="EMBL" id="WJJP01000163">
    <property type="protein sequence ID" value="MBD3323940.1"/>
    <property type="molecule type" value="Genomic_DNA"/>
</dbReference>
<dbReference type="Pfam" id="PF00534">
    <property type="entry name" value="Glycos_transf_1"/>
    <property type="match status" value="1"/>
</dbReference>
<dbReference type="Proteomes" id="UP000649604">
    <property type="component" value="Unassembled WGS sequence"/>
</dbReference>